<keyword evidence="9 14" id="KW-0119">Carbohydrate metabolism</keyword>
<dbReference type="InterPro" id="IPR018052">
    <property type="entry name" value="Ald1_epimerase_CS"/>
</dbReference>
<dbReference type="GO" id="GO:0033499">
    <property type="term" value="P:galactose catabolic process via UDP-galactose, Leloir pathway"/>
    <property type="evidence" value="ECO:0000318"/>
    <property type="project" value="GO_Central"/>
</dbReference>
<evidence type="ECO:0000256" key="4">
    <source>
        <dbReference type="ARBA" id="ARBA00005028"/>
    </source>
</evidence>
<dbReference type="InterPro" id="IPR008183">
    <property type="entry name" value="Aldose_1/G6P_1-epimerase"/>
</dbReference>
<dbReference type="SUPFAM" id="SSF74650">
    <property type="entry name" value="Galactose mutarotase-like"/>
    <property type="match status" value="1"/>
</dbReference>
<comment type="pathway">
    <text evidence="4 14">Carbohydrate metabolism; hexose metabolism.</text>
</comment>
<dbReference type="OrthoDB" id="274691at2759"/>
<evidence type="ECO:0000256" key="5">
    <source>
        <dbReference type="ARBA" id="ARBA00006206"/>
    </source>
</evidence>
<dbReference type="GO" id="GO:0006006">
    <property type="term" value="P:glucose metabolic process"/>
    <property type="evidence" value="ECO:0000318"/>
    <property type="project" value="GO_Central"/>
</dbReference>
<evidence type="ECO:0000256" key="8">
    <source>
        <dbReference type="ARBA" id="ARBA00023268"/>
    </source>
</evidence>
<dbReference type="GO" id="GO:0003978">
    <property type="term" value="F:UDP-glucose 4-epimerase activity"/>
    <property type="evidence" value="ECO:0007669"/>
    <property type="project" value="UniProtKB-ARBA"/>
</dbReference>
<dbReference type="AlphaFoldDB" id="E9HAH7"/>
<evidence type="ECO:0000256" key="9">
    <source>
        <dbReference type="ARBA" id="ARBA00023277"/>
    </source>
</evidence>
<evidence type="ECO:0000256" key="15">
    <source>
        <dbReference type="PIRSR" id="PIRSR005096-1"/>
    </source>
</evidence>
<dbReference type="PANTHER" id="PTHR10091">
    <property type="entry name" value="ALDOSE-1-EPIMERASE"/>
    <property type="match status" value="1"/>
</dbReference>
<dbReference type="GO" id="GO:0004034">
    <property type="term" value="F:aldose 1-epimerase activity"/>
    <property type="evidence" value="ECO:0000318"/>
    <property type="project" value="GO_Central"/>
</dbReference>
<dbReference type="InterPro" id="IPR014718">
    <property type="entry name" value="GH-type_carb-bd"/>
</dbReference>
<dbReference type="UniPathway" id="UPA00214"/>
<dbReference type="UniPathway" id="UPA00242"/>
<name>E9HAH7_DAPPU</name>
<comment type="catalytic activity">
    <reaction evidence="2">
        <text>alpha-D-galactose = beta-D-galactose</text>
        <dbReference type="Rhea" id="RHEA:28675"/>
        <dbReference type="ChEBI" id="CHEBI:27667"/>
        <dbReference type="ChEBI" id="CHEBI:28061"/>
        <dbReference type="EC" id="5.1.3.3"/>
    </reaction>
    <physiologicalReaction direction="right-to-left" evidence="2">
        <dbReference type="Rhea" id="RHEA:28677"/>
    </physiologicalReaction>
</comment>
<feature type="binding site" evidence="16">
    <location>
        <position position="255"/>
    </location>
    <ligand>
        <name>beta-D-galactose</name>
        <dbReference type="ChEBI" id="CHEBI:27667"/>
    </ligand>
</feature>
<evidence type="ECO:0000256" key="11">
    <source>
        <dbReference type="ARBA" id="ARBA00037955"/>
    </source>
</evidence>
<dbReference type="InterPro" id="IPR011013">
    <property type="entry name" value="Gal_mutarotase_sf_dom"/>
</dbReference>
<dbReference type="InParanoid" id="E9HAH7"/>
<evidence type="ECO:0000313" key="18">
    <source>
        <dbReference type="EMBL" id="EFX71261.1"/>
    </source>
</evidence>
<dbReference type="FunCoup" id="E9HAH7">
    <property type="interactions" value="366"/>
</dbReference>
<feature type="active site" description="Proton acceptor" evidence="15">
    <location>
        <position position="326"/>
    </location>
</feature>
<protein>
    <recommendedName>
        <fullName evidence="14">Aldose 1-epimerase</fullName>
        <ecNumber evidence="14">5.1.3.3</ecNumber>
    </recommendedName>
</protein>
<dbReference type="NCBIfam" id="NF008277">
    <property type="entry name" value="PRK11055.1"/>
    <property type="match status" value="1"/>
</dbReference>
<dbReference type="OMA" id="HNWIING"/>
<dbReference type="InterPro" id="IPR015443">
    <property type="entry name" value="Aldose_1-epimerase"/>
</dbReference>
<keyword evidence="7 14" id="KW-0413">Isomerase</keyword>
<dbReference type="Pfam" id="PF01263">
    <property type="entry name" value="Aldose_epim"/>
    <property type="match status" value="1"/>
</dbReference>
<sequence length="361" mass="40217">MNTSSTQVTQETFGTIQTSNGIQSVKKFTLTNLHGVKVQLITYGAALTNLFIRDKKGQLQDVVMGFDDIDGYLSSHNPYFGCTVGRVANRIAKGRFHLDEVEYQLAINNGDNHLHGGNMGFDKLIWQAYAHLDGRVTFTYSSPHMEEGYPGHLYTQVTYKLTDSNELIVEFNALTDRPTPVNLTNHSYFNLAGHDAGSQQLYNHRAQFFANQYTPADSKNIPTGELAKVDDTVFDLRSETRLGDVIQQVPGGGYDHNFEVSESNVKFGDTIPLAAKLWHPESGRLLEIFSDQPGFQVYTGNFFPTDGSLVGKNGTVYTRHGGLAVEPQNFPNAINQPNFPDSALRPGSDYRRTIVYKFSIQ</sequence>
<dbReference type="InterPro" id="IPR047215">
    <property type="entry name" value="Galactose_mutarotase-like"/>
</dbReference>
<comment type="similarity">
    <text evidence="5 14">Belongs to the aldose epimerase family.</text>
</comment>
<feature type="active site" description="Proton donor" evidence="15">
    <location>
        <position position="186"/>
    </location>
</feature>
<evidence type="ECO:0000256" key="1">
    <source>
        <dbReference type="ARBA" id="ARBA00001614"/>
    </source>
</evidence>
<dbReference type="PANTHER" id="PTHR10091:SF0">
    <property type="entry name" value="GALACTOSE MUTAROTASE"/>
    <property type="match status" value="1"/>
</dbReference>
<organism evidence="18 19">
    <name type="scientific">Daphnia pulex</name>
    <name type="common">Water flea</name>
    <dbReference type="NCBI Taxonomy" id="6669"/>
    <lineage>
        <taxon>Eukaryota</taxon>
        <taxon>Metazoa</taxon>
        <taxon>Ecdysozoa</taxon>
        <taxon>Arthropoda</taxon>
        <taxon>Crustacea</taxon>
        <taxon>Branchiopoda</taxon>
        <taxon>Diplostraca</taxon>
        <taxon>Cladocera</taxon>
        <taxon>Anomopoda</taxon>
        <taxon>Daphniidae</taxon>
        <taxon>Daphnia</taxon>
    </lineage>
</organism>
<evidence type="ECO:0000256" key="17">
    <source>
        <dbReference type="PIRSR" id="PIRSR005096-3"/>
    </source>
</evidence>
<keyword evidence="8" id="KW-0511">Multifunctional enzyme</keyword>
<dbReference type="Gene3D" id="2.70.98.10">
    <property type="match status" value="1"/>
</dbReference>
<dbReference type="GO" id="GO:0030246">
    <property type="term" value="F:carbohydrate binding"/>
    <property type="evidence" value="ECO:0007669"/>
    <property type="project" value="InterPro"/>
</dbReference>
<evidence type="ECO:0000256" key="2">
    <source>
        <dbReference type="ARBA" id="ARBA00001712"/>
    </source>
</evidence>
<evidence type="ECO:0000256" key="14">
    <source>
        <dbReference type="PIRNR" id="PIRNR005096"/>
    </source>
</evidence>
<dbReference type="CDD" id="cd09019">
    <property type="entry name" value="galactose_mutarotase_like"/>
    <property type="match status" value="1"/>
</dbReference>
<comment type="function">
    <text evidence="10">Mutarotase converts alpha-aldose to the beta-anomer. It is active on D-glucose, L-arabinose, D-xylose, D-galactose, maltose and lactose.</text>
</comment>
<dbReference type="EMBL" id="GL732612">
    <property type="protein sequence ID" value="EFX71261.1"/>
    <property type="molecule type" value="Genomic_DNA"/>
</dbReference>
<keyword evidence="19" id="KW-1185">Reference proteome</keyword>
<comment type="function">
    <text evidence="13">Mutarotase that catalyzes the interconversion of beta-D-galactose and alpha-D-galactose during galactose metabolism. Beta-D-galactose is metabolized in the liver into glucose 1-phosphate, the primary metabolic fuel, by the action of four enzymes that constitute the Leloir pathway: GALM, GALK1 (galactokinase), GALT (galactose-1-phosphate uridylyltransferase) and GALE (UDP-galactose-4'-epimerase). Involved in the maintenance of the equilibrium between the beta- and alpha-anomers of galactose, therefore ensuring a sufficient supply of the alpha-anomer for GALK1. Also active on D-glucose although shows a preference for galactose over glucose.</text>
</comment>
<evidence type="ECO:0000256" key="13">
    <source>
        <dbReference type="ARBA" id="ARBA00045743"/>
    </source>
</evidence>
<accession>E9HAH7</accession>
<dbReference type="PIRSF" id="PIRSF005096">
    <property type="entry name" value="GALM"/>
    <property type="match status" value="1"/>
</dbReference>
<gene>
    <name evidence="18" type="ORF">DAPPUDRAFT_60468</name>
</gene>
<comment type="similarity">
    <text evidence="11">In the N-terminal section; belongs to the NAD(P)-dependent epimerase/dehydratase family.</text>
</comment>
<evidence type="ECO:0000256" key="3">
    <source>
        <dbReference type="ARBA" id="ARBA00004947"/>
    </source>
</evidence>
<dbReference type="FunFam" id="2.70.98.10:FF:000025">
    <property type="entry name" value="GAL10 bifunctional protein"/>
    <property type="match status" value="1"/>
</dbReference>
<comment type="pathway">
    <text evidence="3">Carbohydrate metabolism; galactose metabolism.</text>
</comment>
<dbReference type="Proteomes" id="UP000000305">
    <property type="component" value="Unassembled WGS sequence"/>
</dbReference>
<dbReference type="STRING" id="6669.E9HAH7"/>
<dbReference type="KEGG" id="dpx:DAPPUDRAFT_60468"/>
<comment type="similarity">
    <text evidence="12">In the C-terminal section; belongs to the aldose epimerase family.</text>
</comment>
<evidence type="ECO:0000256" key="10">
    <source>
        <dbReference type="ARBA" id="ARBA00037676"/>
    </source>
</evidence>
<comment type="catalytic activity">
    <reaction evidence="1 14">
        <text>alpha-D-glucose = beta-D-glucose</text>
        <dbReference type="Rhea" id="RHEA:10264"/>
        <dbReference type="ChEBI" id="CHEBI:15903"/>
        <dbReference type="ChEBI" id="CHEBI:17925"/>
        <dbReference type="EC" id="5.1.3.3"/>
    </reaction>
</comment>
<dbReference type="HOGENOM" id="CLU_031753_2_0_1"/>
<dbReference type="PhylomeDB" id="E9HAH7"/>
<reference evidence="18 19" key="1">
    <citation type="journal article" date="2011" name="Science">
        <title>The ecoresponsive genome of Daphnia pulex.</title>
        <authorList>
            <person name="Colbourne J.K."/>
            <person name="Pfrender M.E."/>
            <person name="Gilbert D."/>
            <person name="Thomas W.K."/>
            <person name="Tucker A."/>
            <person name="Oakley T.H."/>
            <person name="Tokishita S."/>
            <person name="Aerts A."/>
            <person name="Arnold G.J."/>
            <person name="Basu M.K."/>
            <person name="Bauer D.J."/>
            <person name="Caceres C.E."/>
            <person name="Carmel L."/>
            <person name="Casola C."/>
            <person name="Choi J.H."/>
            <person name="Detter J.C."/>
            <person name="Dong Q."/>
            <person name="Dusheyko S."/>
            <person name="Eads B.D."/>
            <person name="Frohlich T."/>
            <person name="Geiler-Samerotte K.A."/>
            <person name="Gerlach D."/>
            <person name="Hatcher P."/>
            <person name="Jogdeo S."/>
            <person name="Krijgsveld J."/>
            <person name="Kriventseva E.V."/>
            <person name="Kultz D."/>
            <person name="Laforsch C."/>
            <person name="Lindquist E."/>
            <person name="Lopez J."/>
            <person name="Manak J.R."/>
            <person name="Muller J."/>
            <person name="Pangilinan J."/>
            <person name="Patwardhan R.P."/>
            <person name="Pitluck S."/>
            <person name="Pritham E.J."/>
            <person name="Rechtsteiner A."/>
            <person name="Rho M."/>
            <person name="Rogozin I.B."/>
            <person name="Sakarya O."/>
            <person name="Salamov A."/>
            <person name="Schaack S."/>
            <person name="Shapiro H."/>
            <person name="Shiga Y."/>
            <person name="Skalitzky C."/>
            <person name="Smith Z."/>
            <person name="Souvorov A."/>
            <person name="Sung W."/>
            <person name="Tang Z."/>
            <person name="Tsuchiya D."/>
            <person name="Tu H."/>
            <person name="Vos H."/>
            <person name="Wang M."/>
            <person name="Wolf Y.I."/>
            <person name="Yamagata H."/>
            <person name="Yamada T."/>
            <person name="Ye Y."/>
            <person name="Shaw J.R."/>
            <person name="Andrews J."/>
            <person name="Crease T.J."/>
            <person name="Tang H."/>
            <person name="Lucas S.M."/>
            <person name="Robertson H.M."/>
            <person name="Bork P."/>
            <person name="Koonin E.V."/>
            <person name="Zdobnov E.M."/>
            <person name="Grigoriev I.V."/>
            <person name="Lynch M."/>
            <person name="Boore J.L."/>
        </authorList>
    </citation>
    <scope>NUCLEOTIDE SEQUENCE [LARGE SCALE GENOMIC DNA]</scope>
</reference>
<evidence type="ECO:0000256" key="6">
    <source>
        <dbReference type="ARBA" id="ARBA00023027"/>
    </source>
</evidence>
<dbReference type="eggNOG" id="KOG1604">
    <property type="taxonomic scope" value="Eukaryota"/>
</dbReference>
<evidence type="ECO:0000256" key="12">
    <source>
        <dbReference type="ARBA" id="ARBA00038238"/>
    </source>
</evidence>
<proteinExistence type="inferred from homology"/>
<feature type="binding site" evidence="17">
    <location>
        <begin position="186"/>
        <end position="188"/>
    </location>
    <ligand>
        <name>beta-D-galactose</name>
        <dbReference type="ChEBI" id="CHEBI:27667"/>
    </ligand>
</feature>
<evidence type="ECO:0000256" key="16">
    <source>
        <dbReference type="PIRSR" id="PIRSR005096-2"/>
    </source>
</evidence>
<dbReference type="EC" id="5.1.3.3" evidence="14"/>
<keyword evidence="6" id="KW-0520">NAD</keyword>
<dbReference type="PROSITE" id="PS00545">
    <property type="entry name" value="ALDOSE_1_EPIMERASE"/>
    <property type="match status" value="1"/>
</dbReference>
<feature type="binding site" evidence="17">
    <location>
        <begin position="89"/>
        <end position="90"/>
    </location>
    <ligand>
        <name>beta-D-galactose</name>
        <dbReference type="ChEBI" id="CHEBI:27667"/>
    </ligand>
</feature>
<evidence type="ECO:0000256" key="7">
    <source>
        <dbReference type="ARBA" id="ARBA00023235"/>
    </source>
</evidence>
<evidence type="ECO:0000313" key="19">
    <source>
        <dbReference type="Proteomes" id="UP000000305"/>
    </source>
</evidence>